<dbReference type="EMBL" id="MNZM01000020">
    <property type="protein sequence ID" value="OIP85900.1"/>
    <property type="molecule type" value="Genomic_DNA"/>
</dbReference>
<proteinExistence type="predicted"/>
<name>A0A1J5HMI0_9BACT</name>
<reference evidence="1 2" key="1">
    <citation type="journal article" date="2016" name="Environ. Microbiol.">
        <title>Genomic resolution of a cold subsurface aquifer community provides metabolic insights for novel microbes adapted to high CO concentrations.</title>
        <authorList>
            <person name="Probst A.J."/>
            <person name="Castelle C.J."/>
            <person name="Singh A."/>
            <person name="Brown C.T."/>
            <person name="Anantharaman K."/>
            <person name="Sharon I."/>
            <person name="Hug L.A."/>
            <person name="Burstein D."/>
            <person name="Emerson J.B."/>
            <person name="Thomas B.C."/>
            <person name="Banfield J.F."/>
        </authorList>
    </citation>
    <scope>NUCLEOTIDE SEQUENCE [LARGE SCALE GENOMIC DNA]</scope>
    <source>
        <strain evidence="1">CG2_30_33_16</strain>
    </source>
</reference>
<evidence type="ECO:0000313" key="2">
    <source>
        <dbReference type="Proteomes" id="UP000183758"/>
    </source>
</evidence>
<dbReference type="Proteomes" id="UP000183758">
    <property type="component" value="Unassembled WGS sequence"/>
</dbReference>
<sequence>METTSYRFYTQNHGHPIDFRLVDRGITRESSRVLQVTTADLAASFTNAMSAVVGRNHHQPGEMVEALGHVRFSPLLDPLLKNKLDLQDCPEIWEMGTGFMDPETFRGKGLYGPLRNELLKMYIDKIRGGEVMIMGTTKTKAVLRVLKDAMAMDIGAFYTNPLSLPFISAFTCVYHGSFGQGFQNGTDACPKRVNQTSAPIKTFFNAQDQQPIDRIIPNERRLIPCYFYAYGNPETAQKIDGILKGQFGTPDNLVTQLRQPDINYYQEPIK</sequence>
<protein>
    <submittedName>
        <fullName evidence="1">Uncharacterized protein</fullName>
    </submittedName>
</protein>
<accession>A0A1J5HMI0</accession>
<comment type="caution">
    <text evidence="1">The sequence shown here is derived from an EMBL/GenBank/DDBJ whole genome shotgun (WGS) entry which is preliminary data.</text>
</comment>
<gene>
    <name evidence="1" type="ORF">AUK04_00865</name>
</gene>
<organism evidence="1 2">
    <name type="scientific">Candidatus Roizmanbacteria bacterium CG2_30_33_16</name>
    <dbReference type="NCBI Taxonomy" id="1805340"/>
    <lineage>
        <taxon>Bacteria</taxon>
        <taxon>Candidatus Roizmaniibacteriota</taxon>
    </lineage>
</organism>
<evidence type="ECO:0000313" key="1">
    <source>
        <dbReference type="EMBL" id="OIP85900.1"/>
    </source>
</evidence>
<dbReference type="AlphaFoldDB" id="A0A1J5HMI0"/>